<proteinExistence type="predicted"/>
<keyword evidence="1" id="KW-0812">Transmembrane</keyword>
<keyword evidence="3" id="KW-1185">Reference proteome</keyword>
<gene>
    <name evidence="2" type="ORF">GEV37_02635</name>
</gene>
<dbReference type="Pfam" id="PF05751">
    <property type="entry name" value="FixH"/>
    <property type="match status" value="1"/>
</dbReference>
<dbReference type="RefSeq" id="WP_227388621.1">
    <property type="nucleotide sequence ID" value="NZ_JBHSCJ010000003.1"/>
</dbReference>
<keyword evidence="1" id="KW-1133">Transmembrane helix</keyword>
<name>A0ABS8DP53_9GAMM</name>
<protein>
    <submittedName>
        <fullName evidence="2">FixH family protein</fullName>
    </submittedName>
</protein>
<evidence type="ECO:0000313" key="3">
    <source>
        <dbReference type="Proteomes" id="UP001319882"/>
    </source>
</evidence>
<dbReference type="Proteomes" id="UP001319882">
    <property type="component" value="Unassembled WGS sequence"/>
</dbReference>
<keyword evidence="1" id="KW-0472">Membrane</keyword>
<feature type="transmembrane region" description="Helical" evidence="1">
    <location>
        <begin position="13"/>
        <end position="36"/>
    </location>
</feature>
<dbReference type="InterPro" id="IPR008620">
    <property type="entry name" value="FixH"/>
</dbReference>
<organism evidence="2 3">
    <name type="scientific">Vreelandella malpeensis</name>
    <dbReference type="NCBI Taxonomy" id="1172368"/>
    <lineage>
        <taxon>Bacteria</taxon>
        <taxon>Pseudomonadati</taxon>
        <taxon>Pseudomonadota</taxon>
        <taxon>Gammaproteobacteria</taxon>
        <taxon>Oceanospirillales</taxon>
        <taxon>Halomonadaceae</taxon>
        <taxon>Vreelandella</taxon>
    </lineage>
</organism>
<comment type="caution">
    <text evidence="2">The sequence shown here is derived from an EMBL/GenBank/DDBJ whole genome shotgun (WGS) entry which is preliminary data.</text>
</comment>
<sequence>MNASTPPPWYRQFWPWFLLGLLLSSMLVSTGFAIIATRSFDGMVVQEDYYEHGKAINTRLAKDERARALGLAATLAIDSVTGDVVLDLSGEARPERLVLALIFPTQDDRDAQVVLTHRRDGRYVGQLETRLRHRWYLTLTPEASADWRLRGEITLPSDAAVALTPGGSEAP</sequence>
<dbReference type="EMBL" id="WHVL01000001">
    <property type="protein sequence ID" value="MCB8888021.1"/>
    <property type="molecule type" value="Genomic_DNA"/>
</dbReference>
<reference evidence="2 3" key="1">
    <citation type="journal article" date="2021" name="Sci. Rep.">
        <title>Genome analysis of a halophilic bacterium Halomonas malpeensis YU-PRIM-29(T) reveals its exopolysaccharide and pigment producing capabilities.</title>
        <authorList>
            <person name="Athmika"/>
            <person name="Ghate S.D."/>
            <person name="Arun A.B."/>
            <person name="Rao S.S."/>
            <person name="Kumar S.T.A."/>
            <person name="Kandiyil M.K."/>
            <person name="Saptami K."/>
            <person name="Rekha P.D."/>
        </authorList>
    </citation>
    <scope>NUCLEOTIDE SEQUENCE [LARGE SCALE GENOMIC DNA]</scope>
    <source>
        <strain evidence="3">prim 29</strain>
    </source>
</reference>
<evidence type="ECO:0000313" key="2">
    <source>
        <dbReference type="EMBL" id="MCB8888021.1"/>
    </source>
</evidence>
<evidence type="ECO:0000256" key="1">
    <source>
        <dbReference type="SAM" id="Phobius"/>
    </source>
</evidence>
<accession>A0ABS8DP53</accession>